<gene>
    <name evidence="5" type="ORF">ACFSL2_26010</name>
</gene>
<accession>A0ABW4VJQ2</accession>
<dbReference type="Proteomes" id="UP001597338">
    <property type="component" value="Unassembled WGS sequence"/>
</dbReference>
<protein>
    <submittedName>
        <fullName evidence="5">HK97 family phage prohead protease</fullName>
    </submittedName>
</protein>
<dbReference type="NCBIfam" id="TIGR01543">
    <property type="entry name" value="proheadase_HK97"/>
    <property type="match status" value="1"/>
</dbReference>
<dbReference type="RefSeq" id="WP_377200619.1">
    <property type="nucleotide sequence ID" value="NZ_JBHUHF010000001.1"/>
</dbReference>
<dbReference type="GO" id="GO:0008233">
    <property type="term" value="F:peptidase activity"/>
    <property type="evidence" value="ECO:0007669"/>
    <property type="project" value="UniProtKB-KW"/>
</dbReference>
<dbReference type="InterPro" id="IPR006433">
    <property type="entry name" value="Prohead_protease"/>
</dbReference>
<keyword evidence="3" id="KW-0378">Hydrolase</keyword>
<comment type="caution">
    <text evidence="5">The sequence shown here is derived from an EMBL/GenBank/DDBJ whole genome shotgun (WGS) entry which is preliminary data.</text>
</comment>
<dbReference type="InterPro" id="IPR054613">
    <property type="entry name" value="Peptidase_S78_dom"/>
</dbReference>
<sequence length="179" mass="19372">MSLLLYRNALLRADGDGRTIHGLAVPFDVETEVSDGFGRYRERFAPGAFARSIAQRGSKIKLLANHDSRVFPIGRATSLEERSDGLHAAFTVADTVAGNEALELVRSGTVDSFSVGFAPVSERQDGNVVVRTEVALREVSLVAFPAYPDALVAGIRSATRTLSVDLAARRLDLLLRSWS</sequence>
<dbReference type="Pfam" id="PF04586">
    <property type="entry name" value="Peptidase_S78"/>
    <property type="match status" value="1"/>
</dbReference>
<dbReference type="EMBL" id="JBHUHF010000001">
    <property type="protein sequence ID" value="MFD2028962.1"/>
    <property type="molecule type" value="Genomic_DNA"/>
</dbReference>
<evidence type="ECO:0000256" key="2">
    <source>
        <dbReference type="ARBA" id="ARBA00022670"/>
    </source>
</evidence>
<name>A0ABW4VJQ2_9MICO</name>
<evidence type="ECO:0000313" key="6">
    <source>
        <dbReference type="Proteomes" id="UP001597338"/>
    </source>
</evidence>
<organism evidence="5 6">
    <name type="scientific">Promicromonospora aerolata</name>
    <dbReference type="NCBI Taxonomy" id="195749"/>
    <lineage>
        <taxon>Bacteria</taxon>
        <taxon>Bacillati</taxon>
        <taxon>Actinomycetota</taxon>
        <taxon>Actinomycetes</taxon>
        <taxon>Micrococcales</taxon>
        <taxon>Promicromonosporaceae</taxon>
        <taxon>Promicromonospora</taxon>
    </lineage>
</organism>
<dbReference type="GO" id="GO:0006508">
    <property type="term" value="P:proteolysis"/>
    <property type="evidence" value="ECO:0007669"/>
    <property type="project" value="UniProtKB-KW"/>
</dbReference>
<evidence type="ECO:0000256" key="3">
    <source>
        <dbReference type="ARBA" id="ARBA00022801"/>
    </source>
</evidence>
<keyword evidence="6" id="KW-1185">Reference proteome</keyword>
<keyword evidence="1" id="KW-1188">Viral release from host cell</keyword>
<keyword evidence="2 5" id="KW-0645">Protease</keyword>
<feature type="domain" description="Prohead serine protease" evidence="4">
    <location>
        <begin position="14"/>
        <end position="153"/>
    </location>
</feature>
<evidence type="ECO:0000256" key="1">
    <source>
        <dbReference type="ARBA" id="ARBA00022612"/>
    </source>
</evidence>
<evidence type="ECO:0000259" key="4">
    <source>
        <dbReference type="Pfam" id="PF04586"/>
    </source>
</evidence>
<evidence type="ECO:0000313" key="5">
    <source>
        <dbReference type="EMBL" id="MFD2028962.1"/>
    </source>
</evidence>
<proteinExistence type="predicted"/>
<reference evidence="6" key="1">
    <citation type="journal article" date="2019" name="Int. J. Syst. Evol. Microbiol.">
        <title>The Global Catalogue of Microorganisms (GCM) 10K type strain sequencing project: providing services to taxonomists for standard genome sequencing and annotation.</title>
        <authorList>
            <consortium name="The Broad Institute Genomics Platform"/>
            <consortium name="The Broad Institute Genome Sequencing Center for Infectious Disease"/>
            <person name="Wu L."/>
            <person name="Ma J."/>
        </authorList>
    </citation>
    <scope>NUCLEOTIDE SEQUENCE [LARGE SCALE GENOMIC DNA]</scope>
    <source>
        <strain evidence="6">CCM 7043</strain>
    </source>
</reference>